<name>A0ACB7ZFR7_9ERIC</name>
<reference evidence="1 2" key="1">
    <citation type="journal article" date="2021" name="Hortic Res">
        <title>High-quality reference genome and annotation aids understanding of berry development for evergreen blueberry (Vaccinium darrowii).</title>
        <authorList>
            <person name="Yu J."/>
            <person name="Hulse-Kemp A.M."/>
            <person name="Babiker E."/>
            <person name="Staton M."/>
        </authorList>
    </citation>
    <scope>NUCLEOTIDE SEQUENCE [LARGE SCALE GENOMIC DNA]</scope>
    <source>
        <strain evidence="2">cv. NJ 8807/NJ 8810</strain>
        <tissue evidence="1">Young leaf</tissue>
    </source>
</reference>
<comment type="caution">
    <text evidence="1">The sequence shown here is derived from an EMBL/GenBank/DDBJ whole genome shotgun (WGS) entry which is preliminary data.</text>
</comment>
<protein>
    <submittedName>
        <fullName evidence="1">Uncharacterized protein</fullName>
    </submittedName>
</protein>
<dbReference type="EMBL" id="CM037162">
    <property type="protein sequence ID" value="KAH7864758.1"/>
    <property type="molecule type" value="Genomic_DNA"/>
</dbReference>
<keyword evidence="2" id="KW-1185">Reference proteome</keyword>
<gene>
    <name evidence="1" type="ORF">Vadar_033469</name>
</gene>
<accession>A0ACB7ZFR7</accession>
<evidence type="ECO:0000313" key="2">
    <source>
        <dbReference type="Proteomes" id="UP000828048"/>
    </source>
</evidence>
<evidence type="ECO:0000313" key="1">
    <source>
        <dbReference type="EMBL" id="KAH7864758.1"/>
    </source>
</evidence>
<proteinExistence type="predicted"/>
<sequence length="172" mass="19877">MIPLKPIRPSQNQPSNMTRGKVNSAYVTNHSARKAIFNQREVGIMKAADELSTLCGIDRCAIIFSPGEPEPYVWSSQMGAQRVIERFKNLSDKEQNIRMVNQETFTRQMLTKVGEQVKKQKKKNREKEMTHIMYDCLNGEAFQNLSVVDLNFLSCLLSQKIRDIERRIELLE</sequence>
<organism evidence="1 2">
    <name type="scientific">Vaccinium darrowii</name>
    <dbReference type="NCBI Taxonomy" id="229202"/>
    <lineage>
        <taxon>Eukaryota</taxon>
        <taxon>Viridiplantae</taxon>
        <taxon>Streptophyta</taxon>
        <taxon>Embryophyta</taxon>
        <taxon>Tracheophyta</taxon>
        <taxon>Spermatophyta</taxon>
        <taxon>Magnoliopsida</taxon>
        <taxon>eudicotyledons</taxon>
        <taxon>Gunneridae</taxon>
        <taxon>Pentapetalae</taxon>
        <taxon>asterids</taxon>
        <taxon>Ericales</taxon>
        <taxon>Ericaceae</taxon>
        <taxon>Vaccinioideae</taxon>
        <taxon>Vaccinieae</taxon>
        <taxon>Vaccinium</taxon>
    </lineage>
</organism>
<dbReference type="Proteomes" id="UP000828048">
    <property type="component" value="Chromosome 12"/>
</dbReference>